<sequence length="187" mass="21113">MTRRENSDRRRPASREPRLSLLVVCGAKATEPAYLEGLKRARRNPAVTVKVQVKAADPEAVVRYAAGLDDQTSGAYDEVWCVVDVDEFDLERAVVLARRLRVNLAVSNPCFEYWLLLHFEACAAPMTCYSEVEKRLLRHVPGYRKSALRFAHYEHGVDAAVRRSRHPDAGHARNPSTQVGLLVERMS</sequence>
<protein>
    <recommendedName>
        <fullName evidence="3">RloB domain-containing protein</fullName>
    </recommendedName>
</protein>
<keyword evidence="2" id="KW-1185">Reference proteome</keyword>
<dbReference type="Proteomes" id="UP000631670">
    <property type="component" value="Unassembled WGS sequence"/>
</dbReference>
<evidence type="ECO:0008006" key="3">
    <source>
        <dbReference type="Google" id="ProtNLM"/>
    </source>
</evidence>
<proteinExistence type="predicted"/>
<dbReference type="EMBL" id="JADBEG010000001">
    <property type="protein sequence ID" value="MBE1502582.1"/>
    <property type="molecule type" value="Genomic_DNA"/>
</dbReference>
<organism evidence="1 2">
    <name type="scientific">Amycolatopsis lexingtonensis</name>
    <dbReference type="NCBI Taxonomy" id="218822"/>
    <lineage>
        <taxon>Bacteria</taxon>
        <taxon>Bacillati</taxon>
        <taxon>Actinomycetota</taxon>
        <taxon>Actinomycetes</taxon>
        <taxon>Pseudonocardiales</taxon>
        <taxon>Pseudonocardiaceae</taxon>
        <taxon>Amycolatopsis</taxon>
    </lineage>
</organism>
<dbReference type="Pfam" id="PF13707">
    <property type="entry name" value="RloB"/>
    <property type="match status" value="1"/>
</dbReference>
<accession>A0ABR9II07</accession>
<reference evidence="1 2" key="1">
    <citation type="submission" date="2020-10" db="EMBL/GenBank/DDBJ databases">
        <title>Sequencing the genomes of 1000 actinobacteria strains.</title>
        <authorList>
            <person name="Klenk H.-P."/>
        </authorList>
    </citation>
    <scope>NUCLEOTIDE SEQUENCE [LARGE SCALE GENOMIC DNA]</scope>
    <source>
        <strain evidence="1 2">DSM 44653</strain>
    </source>
</reference>
<evidence type="ECO:0000313" key="2">
    <source>
        <dbReference type="Proteomes" id="UP000631670"/>
    </source>
</evidence>
<gene>
    <name evidence="1" type="ORF">H4696_009682</name>
</gene>
<dbReference type="RefSeq" id="WP_249026975.1">
    <property type="nucleotide sequence ID" value="NZ_JADBEG010000001.1"/>
</dbReference>
<dbReference type="InterPro" id="IPR025591">
    <property type="entry name" value="RloB"/>
</dbReference>
<evidence type="ECO:0000313" key="1">
    <source>
        <dbReference type="EMBL" id="MBE1502582.1"/>
    </source>
</evidence>
<name>A0ABR9II07_9PSEU</name>
<comment type="caution">
    <text evidence="1">The sequence shown here is derived from an EMBL/GenBank/DDBJ whole genome shotgun (WGS) entry which is preliminary data.</text>
</comment>